<reference evidence="3 4" key="1">
    <citation type="submission" date="2022-10" db="EMBL/GenBank/DDBJ databases">
        <title>The complete genomes of actinobacterial strains from the NBC collection.</title>
        <authorList>
            <person name="Joergensen T.S."/>
            <person name="Alvarez Arevalo M."/>
            <person name="Sterndorff E.B."/>
            <person name="Faurdal D."/>
            <person name="Vuksanovic O."/>
            <person name="Mourched A.-S."/>
            <person name="Charusanti P."/>
            <person name="Shaw S."/>
            <person name="Blin K."/>
            <person name="Weber T."/>
        </authorList>
    </citation>
    <scope>NUCLEOTIDE SEQUENCE [LARGE SCALE GENOMIC DNA]</scope>
    <source>
        <strain evidence="3 4">NBC_01247</strain>
    </source>
</reference>
<feature type="compositionally biased region" description="Low complexity" evidence="1">
    <location>
        <begin position="19"/>
        <end position="41"/>
    </location>
</feature>
<evidence type="ECO:0000259" key="2">
    <source>
        <dbReference type="Pfam" id="PF09084"/>
    </source>
</evidence>
<dbReference type="Pfam" id="PF09084">
    <property type="entry name" value="NMT1"/>
    <property type="match status" value="1"/>
</dbReference>
<organism evidence="3 4">
    <name type="scientific">Kitasatospora herbaricolor</name>
    <dbReference type="NCBI Taxonomy" id="68217"/>
    <lineage>
        <taxon>Bacteria</taxon>
        <taxon>Bacillati</taxon>
        <taxon>Actinomycetota</taxon>
        <taxon>Actinomycetes</taxon>
        <taxon>Kitasatosporales</taxon>
        <taxon>Streptomycetaceae</taxon>
        <taxon>Kitasatospora</taxon>
    </lineage>
</organism>
<protein>
    <submittedName>
        <fullName evidence="3">ABC transporter substrate-binding protein</fullName>
    </submittedName>
</protein>
<dbReference type="EMBL" id="CP108482">
    <property type="protein sequence ID" value="WUS56463.1"/>
    <property type="molecule type" value="Genomic_DNA"/>
</dbReference>
<evidence type="ECO:0000313" key="4">
    <source>
        <dbReference type="Proteomes" id="UP001432014"/>
    </source>
</evidence>
<dbReference type="Gene3D" id="3.40.190.10">
    <property type="entry name" value="Periplasmic binding protein-like II"/>
    <property type="match status" value="2"/>
</dbReference>
<name>A0ABZ1W6Q3_9ACTN</name>
<evidence type="ECO:0000313" key="3">
    <source>
        <dbReference type="EMBL" id="WUS56463.1"/>
    </source>
</evidence>
<accession>A0ABZ1W6Q3</accession>
<dbReference type="InterPro" id="IPR015168">
    <property type="entry name" value="SsuA/THI5"/>
</dbReference>
<evidence type="ECO:0000256" key="1">
    <source>
        <dbReference type="SAM" id="MobiDB-lite"/>
    </source>
</evidence>
<feature type="region of interest" description="Disordered" evidence="1">
    <location>
        <begin position="1"/>
        <end position="41"/>
    </location>
</feature>
<feature type="domain" description="SsuA/THI5-like" evidence="2">
    <location>
        <begin position="176"/>
        <end position="313"/>
    </location>
</feature>
<sequence>MSRRPLFPRPTSRPLRPASVQGPSSFQGPSSSRGTSAARRPLPAGPLPLALLAAAVLTGLTGCSSAGASAGGGVEVVVGYQSKTINTVTAGTLLRARGYFEQQLAAEGKKNGRTYKVSWQDYDSGAPITAQMLADKTDIGSMGDYPLLINGSRAQEAGGAGTRMISVTGYNELGALNSVVVPNGSPAHTLADLKGRKVSTSVGSAADGTLVQALRKAGVQDTEISKQNQQPAIGASALKAGSVDALAQFVAWPGQVVFGGDARLLYDGAALARPTLHGVVVRQKYATEHPEVIEAFLRAQADATRYLNEQPLAASQEVAAATGLAPEVVHLYNGPNGIATFGLPLRPELLAALREDVPFLKSVGVLKALDLDSFVDPSYLAKAALPEIAPARITGTDAVCGQPVTDPAKAGEIWFDGEDRTRPAATPACLLKAVKAAAGKKVRAAYVPDATTGTRWFADKDHWAQDGADLLPFTTEDGLKAYLAAHPGAKQIGYEQALAAS</sequence>
<dbReference type="Proteomes" id="UP001432014">
    <property type="component" value="Chromosome"/>
</dbReference>
<proteinExistence type="predicted"/>
<dbReference type="RefSeq" id="WP_329498740.1">
    <property type="nucleotide sequence ID" value="NZ_CP108460.1"/>
</dbReference>
<dbReference type="PANTHER" id="PTHR30024:SF45">
    <property type="entry name" value="ABC TRANSPORTER SUBSTRATE-BINDING PROTEIN"/>
    <property type="match status" value="1"/>
</dbReference>
<dbReference type="SUPFAM" id="SSF53850">
    <property type="entry name" value="Periplasmic binding protein-like II"/>
    <property type="match status" value="1"/>
</dbReference>
<keyword evidence="4" id="KW-1185">Reference proteome</keyword>
<dbReference type="PANTHER" id="PTHR30024">
    <property type="entry name" value="ALIPHATIC SULFONATES-BINDING PROTEIN-RELATED"/>
    <property type="match status" value="1"/>
</dbReference>
<gene>
    <name evidence="3" type="ORF">OG469_13600</name>
</gene>